<feature type="transmembrane region" description="Helical" evidence="2">
    <location>
        <begin position="183"/>
        <end position="205"/>
    </location>
</feature>
<feature type="region of interest" description="Disordered" evidence="1">
    <location>
        <begin position="1"/>
        <end position="21"/>
    </location>
</feature>
<keyword evidence="2" id="KW-0472">Membrane</keyword>
<dbReference type="RefSeq" id="WP_266602171.1">
    <property type="nucleotide sequence ID" value="NZ_JAPHNL010000263.1"/>
</dbReference>
<gene>
    <name evidence="3" type="ORF">OFY01_20865</name>
</gene>
<feature type="transmembrane region" description="Helical" evidence="2">
    <location>
        <begin position="140"/>
        <end position="163"/>
    </location>
</feature>
<keyword evidence="4" id="KW-1185">Reference proteome</keyword>
<reference evidence="3" key="1">
    <citation type="submission" date="2022-10" db="EMBL/GenBank/DDBJ databases">
        <title>Streptomyces beihaiensis sp. nov., a chitin degrading actinobacterium, isolated from shrimp pond soil.</title>
        <authorList>
            <person name="Xie J."/>
            <person name="Shen N."/>
        </authorList>
    </citation>
    <scope>NUCLEOTIDE SEQUENCE</scope>
    <source>
        <strain evidence="3">GXMU-J5</strain>
    </source>
</reference>
<sequence length="343" mass="36651">MSATATTTPPAPGKAPAPVRRTLPGPDGLVWTMLRLHRKALWVWTGYVAVSAGLLLWLWGPRSSAVQKAFDTFGYAGAQDNAWRGSFTFTFNYLFYAPLSWTRIAAVALAVFAAGPLIGRELESGTAKLVWTQSVSPARWLAAKLALPALCVTVGTTLVVVVYRLVWDGRNHLLIAGIGPRDFAFSVGPATVVNALAGLALGALAALLVRRVLPAVTLAGAATFLVGAARGNSWPFQGSYQQPELPVHSRAITSAGAEVRDPGCELNRRCLEHHDITGFTRHYLPSPDYWPRQLAETGILLALTALAVAASFLVLRRYGPGRVRPTRPAPSAPEGRTSKEAAA</sequence>
<protein>
    <recommendedName>
        <fullName evidence="5">ABC transporter permease</fullName>
    </recommendedName>
</protein>
<organism evidence="3 4">
    <name type="scientific">Streptomyces beihaiensis</name>
    <dbReference type="NCBI Taxonomy" id="2984495"/>
    <lineage>
        <taxon>Bacteria</taxon>
        <taxon>Bacillati</taxon>
        <taxon>Actinomycetota</taxon>
        <taxon>Actinomycetes</taxon>
        <taxon>Kitasatosporales</taxon>
        <taxon>Streptomycetaceae</taxon>
        <taxon>Streptomyces</taxon>
    </lineage>
</organism>
<evidence type="ECO:0000313" key="3">
    <source>
        <dbReference type="EMBL" id="MCX3062167.1"/>
    </source>
</evidence>
<feature type="transmembrane region" description="Helical" evidence="2">
    <location>
        <begin position="294"/>
        <end position="315"/>
    </location>
</feature>
<comment type="caution">
    <text evidence="3">The sequence shown here is derived from an EMBL/GenBank/DDBJ whole genome shotgun (WGS) entry which is preliminary data.</text>
</comment>
<dbReference type="Proteomes" id="UP001163064">
    <property type="component" value="Unassembled WGS sequence"/>
</dbReference>
<feature type="region of interest" description="Disordered" evidence="1">
    <location>
        <begin position="323"/>
        <end position="343"/>
    </location>
</feature>
<accession>A0ABT3TYN8</accession>
<evidence type="ECO:0000256" key="2">
    <source>
        <dbReference type="SAM" id="Phobius"/>
    </source>
</evidence>
<feature type="transmembrane region" description="Helical" evidence="2">
    <location>
        <begin position="93"/>
        <end position="119"/>
    </location>
</feature>
<feature type="transmembrane region" description="Helical" evidence="2">
    <location>
        <begin position="41"/>
        <end position="60"/>
    </location>
</feature>
<name>A0ABT3TYN8_9ACTN</name>
<evidence type="ECO:0000313" key="4">
    <source>
        <dbReference type="Proteomes" id="UP001163064"/>
    </source>
</evidence>
<evidence type="ECO:0008006" key="5">
    <source>
        <dbReference type="Google" id="ProtNLM"/>
    </source>
</evidence>
<evidence type="ECO:0000256" key="1">
    <source>
        <dbReference type="SAM" id="MobiDB-lite"/>
    </source>
</evidence>
<proteinExistence type="predicted"/>
<feature type="transmembrane region" description="Helical" evidence="2">
    <location>
        <begin position="212"/>
        <end position="229"/>
    </location>
</feature>
<keyword evidence="2" id="KW-0812">Transmembrane</keyword>
<dbReference type="EMBL" id="JAPHNL010000263">
    <property type="protein sequence ID" value="MCX3062167.1"/>
    <property type="molecule type" value="Genomic_DNA"/>
</dbReference>
<keyword evidence="2" id="KW-1133">Transmembrane helix</keyword>